<comment type="similarity">
    <text evidence="1 11">Belongs to the RNA polymerase subunit omega family.</text>
</comment>
<dbReference type="eggNOG" id="COG1758">
    <property type="taxonomic scope" value="Bacteria"/>
</dbReference>
<dbReference type="InterPro" id="IPR036161">
    <property type="entry name" value="RPB6/omega-like_sf"/>
</dbReference>
<evidence type="ECO:0000313" key="12">
    <source>
        <dbReference type="EMBL" id="KFI30928.1"/>
    </source>
</evidence>
<evidence type="ECO:0000256" key="3">
    <source>
        <dbReference type="ARBA" id="ARBA00013725"/>
    </source>
</evidence>
<protein>
    <recommendedName>
        <fullName evidence="3 11">DNA-directed RNA polymerase subunit omega</fullName>
        <shortName evidence="11">RNAP omega subunit</shortName>
        <ecNumber evidence="2 11">2.7.7.6</ecNumber>
    </recommendedName>
    <alternativeName>
        <fullName evidence="9 11">RNA polymerase omega subunit</fullName>
    </alternativeName>
    <alternativeName>
        <fullName evidence="8 11">Transcriptase subunit omega</fullName>
    </alternativeName>
</protein>
<evidence type="ECO:0000256" key="4">
    <source>
        <dbReference type="ARBA" id="ARBA00022478"/>
    </source>
</evidence>
<keyword evidence="7 11" id="KW-0804">Transcription</keyword>
<dbReference type="PANTHER" id="PTHR34476">
    <property type="entry name" value="DNA-DIRECTED RNA POLYMERASE SUBUNIT OMEGA"/>
    <property type="match status" value="1"/>
</dbReference>
<dbReference type="PANTHER" id="PTHR34476:SF1">
    <property type="entry name" value="DNA-DIRECTED RNA POLYMERASE SUBUNIT OMEGA"/>
    <property type="match status" value="1"/>
</dbReference>
<evidence type="ECO:0000256" key="6">
    <source>
        <dbReference type="ARBA" id="ARBA00022695"/>
    </source>
</evidence>
<dbReference type="HAMAP" id="MF_00366">
    <property type="entry name" value="RNApol_bact_RpoZ"/>
    <property type="match status" value="1"/>
</dbReference>
<organism evidence="12 13">
    <name type="scientific">Paenirhodobacter enshiensis</name>
    <dbReference type="NCBI Taxonomy" id="1105367"/>
    <lineage>
        <taxon>Bacteria</taxon>
        <taxon>Pseudomonadati</taxon>
        <taxon>Pseudomonadota</taxon>
        <taxon>Alphaproteobacteria</taxon>
        <taxon>Rhodobacterales</taxon>
        <taxon>Rhodobacter group</taxon>
        <taxon>Paenirhodobacter</taxon>
    </lineage>
</organism>
<dbReference type="GO" id="GO:0003677">
    <property type="term" value="F:DNA binding"/>
    <property type="evidence" value="ECO:0007669"/>
    <property type="project" value="UniProtKB-UniRule"/>
</dbReference>
<dbReference type="STRING" id="1105367.CG50_04375"/>
<dbReference type="GO" id="GO:0006351">
    <property type="term" value="P:DNA-templated transcription"/>
    <property type="evidence" value="ECO:0007669"/>
    <property type="project" value="UniProtKB-UniRule"/>
</dbReference>
<dbReference type="OrthoDB" id="9796300at2"/>
<comment type="function">
    <text evidence="11">Promotes RNA polymerase assembly. Latches the N- and C-terminal regions of the beta' subunit thereby facilitating its interaction with the beta and alpha subunits.</text>
</comment>
<dbReference type="RefSeq" id="WP_036634194.1">
    <property type="nucleotide sequence ID" value="NZ_CAXYYU010000004.1"/>
</dbReference>
<dbReference type="Pfam" id="PF01192">
    <property type="entry name" value="RNA_pol_Rpb6"/>
    <property type="match status" value="1"/>
</dbReference>
<evidence type="ECO:0000256" key="10">
    <source>
        <dbReference type="ARBA" id="ARBA00048552"/>
    </source>
</evidence>
<keyword evidence="13" id="KW-1185">Reference proteome</keyword>
<dbReference type="GO" id="GO:0000428">
    <property type="term" value="C:DNA-directed RNA polymerase complex"/>
    <property type="evidence" value="ECO:0007669"/>
    <property type="project" value="UniProtKB-KW"/>
</dbReference>
<dbReference type="AlphaFoldDB" id="A0A086Y9H8"/>
<comment type="subunit">
    <text evidence="11">The RNAP catalytic core consists of 2 alpha, 1 beta, 1 beta' and 1 omega subunit. When a sigma factor is associated with the core the holoenzyme is formed, which can initiate transcription.</text>
</comment>
<dbReference type="EC" id="2.7.7.6" evidence="2 11"/>
<evidence type="ECO:0000256" key="2">
    <source>
        <dbReference type="ARBA" id="ARBA00012418"/>
    </source>
</evidence>
<evidence type="ECO:0000256" key="9">
    <source>
        <dbReference type="ARBA" id="ARBA00030998"/>
    </source>
</evidence>
<accession>A0A086Y9H8</accession>
<keyword evidence="5 11" id="KW-0808">Transferase</keyword>
<comment type="catalytic activity">
    <reaction evidence="10 11">
        <text>RNA(n) + a ribonucleoside 5'-triphosphate = RNA(n+1) + diphosphate</text>
        <dbReference type="Rhea" id="RHEA:21248"/>
        <dbReference type="Rhea" id="RHEA-COMP:14527"/>
        <dbReference type="Rhea" id="RHEA-COMP:17342"/>
        <dbReference type="ChEBI" id="CHEBI:33019"/>
        <dbReference type="ChEBI" id="CHEBI:61557"/>
        <dbReference type="ChEBI" id="CHEBI:140395"/>
        <dbReference type="EC" id="2.7.7.6"/>
    </reaction>
</comment>
<dbReference type="Gene3D" id="3.90.940.10">
    <property type="match status" value="1"/>
</dbReference>
<name>A0A086Y9H8_9RHOB</name>
<evidence type="ECO:0000313" key="13">
    <source>
        <dbReference type="Proteomes" id="UP000028824"/>
    </source>
</evidence>
<proteinExistence type="inferred from homology"/>
<reference evidence="12 13" key="1">
    <citation type="submission" date="2014-03" db="EMBL/GenBank/DDBJ databases">
        <title>Genome of Paenirhodobacter enshiensis DW2-9.</title>
        <authorList>
            <person name="Wang D."/>
            <person name="Wang G."/>
        </authorList>
    </citation>
    <scope>NUCLEOTIDE SEQUENCE [LARGE SCALE GENOMIC DNA]</scope>
    <source>
        <strain evidence="12 13">DW2-9</strain>
    </source>
</reference>
<evidence type="ECO:0000256" key="7">
    <source>
        <dbReference type="ARBA" id="ARBA00023163"/>
    </source>
</evidence>
<comment type="caution">
    <text evidence="12">The sequence shown here is derived from an EMBL/GenBank/DDBJ whole genome shotgun (WGS) entry which is preliminary data.</text>
</comment>
<evidence type="ECO:0000256" key="11">
    <source>
        <dbReference type="HAMAP-Rule" id="MF_00366"/>
    </source>
</evidence>
<dbReference type="InterPro" id="IPR006110">
    <property type="entry name" value="Pol_omega/Rpo6/RPB6"/>
</dbReference>
<gene>
    <name evidence="11" type="primary">rpoZ</name>
    <name evidence="12" type="ORF">CG50_04375</name>
</gene>
<dbReference type="GO" id="GO:0003899">
    <property type="term" value="F:DNA-directed RNA polymerase activity"/>
    <property type="evidence" value="ECO:0007669"/>
    <property type="project" value="UniProtKB-UniRule"/>
</dbReference>
<evidence type="ECO:0000256" key="5">
    <source>
        <dbReference type="ARBA" id="ARBA00022679"/>
    </source>
</evidence>
<dbReference type="SMART" id="SM01409">
    <property type="entry name" value="RNA_pol_Rpb6"/>
    <property type="match status" value="1"/>
</dbReference>
<sequence>MARVTVEDCVDKVPNRFELVMLAAHRAREIAAGAPITVDRDNDKNPVVALREIADETQSADDLRERLIESYQTQIEVDEPEDDAMSLLMSAPGEADKPKADDMDEERMLRALMDAQGRE</sequence>
<dbReference type="Proteomes" id="UP000028824">
    <property type="component" value="Unassembled WGS sequence"/>
</dbReference>
<keyword evidence="4 11" id="KW-0240">DNA-directed RNA polymerase</keyword>
<dbReference type="SUPFAM" id="SSF63562">
    <property type="entry name" value="RPB6/omega subunit-like"/>
    <property type="match status" value="1"/>
</dbReference>
<dbReference type="EMBL" id="JFZB01000001">
    <property type="protein sequence ID" value="KFI30928.1"/>
    <property type="molecule type" value="Genomic_DNA"/>
</dbReference>
<evidence type="ECO:0000256" key="1">
    <source>
        <dbReference type="ARBA" id="ARBA00006711"/>
    </source>
</evidence>
<keyword evidence="6 11" id="KW-0548">Nucleotidyltransferase</keyword>
<evidence type="ECO:0000256" key="8">
    <source>
        <dbReference type="ARBA" id="ARBA00029924"/>
    </source>
</evidence>
<dbReference type="NCBIfam" id="TIGR00690">
    <property type="entry name" value="rpoZ"/>
    <property type="match status" value="1"/>
</dbReference>
<dbReference type="InterPro" id="IPR003716">
    <property type="entry name" value="DNA-dir_RNA_pol_omega"/>
</dbReference>